<keyword evidence="2" id="KW-1003">Cell membrane</keyword>
<keyword evidence="5 6" id="KW-0472">Membrane</keyword>
<feature type="transmembrane region" description="Helical" evidence="6">
    <location>
        <begin position="88"/>
        <end position="111"/>
    </location>
</feature>
<gene>
    <name evidence="7" type="ORF">ACJDUG_06245</name>
</gene>
<name>A0ABW8T1Z7_9CLOT</name>
<reference evidence="7 8" key="1">
    <citation type="submission" date="2024-11" db="EMBL/GenBank/DDBJ databases">
        <authorList>
            <person name="Heng Y.C."/>
            <person name="Lim A.C.H."/>
            <person name="Lee J.K.Y."/>
            <person name="Kittelmann S."/>
        </authorList>
    </citation>
    <scope>NUCLEOTIDE SEQUENCE [LARGE SCALE GENOMIC DNA]</scope>
    <source>
        <strain evidence="7 8">WILCCON 0185</strain>
    </source>
</reference>
<feature type="transmembrane region" description="Helical" evidence="6">
    <location>
        <begin position="31"/>
        <end position="51"/>
    </location>
</feature>
<dbReference type="InterPro" id="IPR005538">
    <property type="entry name" value="LrgA/CidA"/>
</dbReference>
<dbReference type="PANTHER" id="PTHR33931:SF2">
    <property type="entry name" value="HOLIN-LIKE PROTEIN CIDA"/>
    <property type="match status" value="1"/>
</dbReference>
<dbReference type="PANTHER" id="PTHR33931">
    <property type="entry name" value="HOLIN-LIKE PROTEIN CIDA-RELATED"/>
    <property type="match status" value="1"/>
</dbReference>
<evidence type="ECO:0000313" key="8">
    <source>
        <dbReference type="Proteomes" id="UP001623591"/>
    </source>
</evidence>
<organism evidence="7 8">
    <name type="scientific">Candidatus Clostridium stratigraminis</name>
    <dbReference type="NCBI Taxonomy" id="3381661"/>
    <lineage>
        <taxon>Bacteria</taxon>
        <taxon>Bacillati</taxon>
        <taxon>Bacillota</taxon>
        <taxon>Clostridia</taxon>
        <taxon>Eubacteriales</taxon>
        <taxon>Clostridiaceae</taxon>
        <taxon>Clostridium</taxon>
    </lineage>
</organism>
<dbReference type="Pfam" id="PF03788">
    <property type="entry name" value="LrgA"/>
    <property type="match status" value="1"/>
</dbReference>
<evidence type="ECO:0000256" key="1">
    <source>
        <dbReference type="ARBA" id="ARBA00004651"/>
    </source>
</evidence>
<accession>A0ABW8T1Z7</accession>
<comment type="caution">
    <text evidence="7">The sequence shown here is derived from an EMBL/GenBank/DDBJ whole genome shotgun (WGS) entry which is preliminary data.</text>
</comment>
<evidence type="ECO:0000256" key="2">
    <source>
        <dbReference type="ARBA" id="ARBA00022475"/>
    </source>
</evidence>
<dbReference type="RefSeq" id="WP_406769027.1">
    <property type="nucleotide sequence ID" value="NZ_JBJHZZ010000002.1"/>
</dbReference>
<proteinExistence type="predicted"/>
<protein>
    <submittedName>
        <fullName evidence="7">CidA/LrgA family protein</fullName>
    </submittedName>
</protein>
<keyword evidence="3 6" id="KW-0812">Transmembrane</keyword>
<keyword evidence="8" id="KW-1185">Reference proteome</keyword>
<evidence type="ECO:0000313" key="7">
    <source>
        <dbReference type="EMBL" id="MFL0246564.1"/>
    </source>
</evidence>
<comment type="subcellular location">
    <subcellularLocation>
        <location evidence="1">Cell membrane</location>
        <topology evidence="1">Multi-pass membrane protein</topology>
    </subcellularLocation>
</comment>
<evidence type="ECO:0000256" key="3">
    <source>
        <dbReference type="ARBA" id="ARBA00022692"/>
    </source>
</evidence>
<evidence type="ECO:0000256" key="5">
    <source>
        <dbReference type="ARBA" id="ARBA00023136"/>
    </source>
</evidence>
<evidence type="ECO:0000256" key="6">
    <source>
        <dbReference type="SAM" id="Phobius"/>
    </source>
</evidence>
<sequence length="120" mass="13106">MKLLRQSAIILVMCLLGEMINKIFNIPIPGNVLGMVLLLIFLLTGIIKLTHIDKVSDFLLDHLAFFFVPAGVQILTSLDILRGNLISILLIIFISTVIVLVVTGFTVQILMGGCSNEGNN</sequence>
<dbReference type="EMBL" id="JBJHZZ010000002">
    <property type="protein sequence ID" value="MFL0246564.1"/>
    <property type="molecule type" value="Genomic_DNA"/>
</dbReference>
<keyword evidence="4 6" id="KW-1133">Transmembrane helix</keyword>
<dbReference type="Proteomes" id="UP001623591">
    <property type="component" value="Unassembled WGS sequence"/>
</dbReference>
<feature type="transmembrane region" description="Helical" evidence="6">
    <location>
        <begin position="63"/>
        <end position="81"/>
    </location>
</feature>
<evidence type="ECO:0000256" key="4">
    <source>
        <dbReference type="ARBA" id="ARBA00022989"/>
    </source>
</evidence>